<keyword evidence="2" id="KW-1185">Reference proteome</keyword>
<name>A0ABU2VJP8_9ACTN</name>
<evidence type="ECO:0000313" key="1">
    <source>
        <dbReference type="EMBL" id="MDT0485609.1"/>
    </source>
</evidence>
<dbReference type="EMBL" id="JAVREZ010000016">
    <property type="protein sequence ID" value="MDT0485609.1"/>
    <property type="molecule type" value="Genomic_DNA"/>
</dbReference>
<organism evidence="1 2">
    <name type="scientific">Streptomyces doebereineriae</name>
    <dbReference type="NCBI Taxonomy" id="3075528"/>
    <lineage>
        <taxon>Bacteria</taxon>
        <taxon>Bacillati</taxon>
        <taxon>Actinomycetota</taxon>
        <taxon>Actinomycetes</taxon>
        <taxon>Kitasatosporales</taxon>
        <taxon>Streptomycetaceae</taxon>
        <taxon>Streptomyces</taxon>
    </lineage>
</organism>
<reference evidence="2" key="1">
    <citation type="submission" date="2023-07" db="EMBL/GenBank/DDBJ databases">
        <title>30 novel species of actinomycetes from the DSMZ collection.</title>
        <authorList>
            <person name="Nouioui I."/>
        </authorList>
    </citation>
    <scope>NUCLEOTIDE SEQUENCE [LARGE SCALE GENOMIC DNA]</scope>
    <source>
        <strain evidence="2">DSM 41640</strain>
    </source>
</reference>
<evidence type="ECO:0000313" key="2">
    <source>
        <dbReference type="Proteomes" id="UP001183824"/>
    </source>
</evidence>
<sequence length="275" mass="27996">MRKRTAVQGLLVTATALVAAAAGVGGTLLYQRITAPDTSAVDAQAAALAQDLRQDLTAGFYSAGGGTYGGQFTEGTIVAQVEEHGGALLSIDADGALGHTAEVMLGLVPPTGTTVSAHAYPVRCYRFTFARGAFSVKHTDMTCPNAQADGRPGSLAAQMGGLLARQPATASAYRKMSAAGYDHTADGATRFLTDKRLVSAKDTVTGLSGREAGTGVYAVALRVNGVCHYLRMDSGSAAAGLIPLWAAPADEQKACEPGKAATASALYGTDPAKEG</sequence>
<accession>A0ABU2VJP8</accession>
<gene>
    <name evidence="1" type="ORF">RNB18_36565</name>
</gene>
<comment type="caution">
    <text evidence="1">The sequence shown here is derived from an EMBL/GenBank/DDBJ whole genome shotgun (WGS) entry which is preliminary data.</text>
</comment>
<proteinExistence type="predicted"/>
<dbReference type="Proteomes" id="UP001183824">
    <property type="component" value="Unassembled WGS sequence"/>
</dbReference>
<dbReference type="RefSeq" id="WP_311718380.1">
    <property type="nucleotide sequence ID" value="NZ_JAVREZ010000016.1"/>
</dbReference>
<protein>
    <submittedName>
        <fullName evidence="1">Uncharacterized protein</fullName>
    </submittedName>
</protein>